<dbReference type="Gene3D" id="1.20.1280.290">
    <property type="match status" value="1"/>
</dbReference>
<evidence type="ECO:0000256" key="3">
    <source>
        <dbReference type="ARBA" id="ARBA00022989"/>
    </source>
</evidence>
<feature type="transmembrane region" description="Helical" evidence="5">
    <location>
        <begin position="33"/>
        <end position="53"/>
    </location>
</feature>
<evidence type="ECO:0000256" key="1">
    <source>
        <dbReference type="ARBA" id="ARBA00004141"/>
    </source>
</evidence>
<evidence type="ECO:0000256" key="5">
    <source>
        <dbReference type="SAM" id="Phobius"/>
    </source>
</evidence>
<protein>
    <submittedName>
        <fullName evidence="6">SemiSWEET family sugar transporter</fullName>
    </submittedName>
</protein>
<organism evidence="6 7">
    <name type="scientific">Kibdelosporangium lantanae</name>
    <dbReference type="NCBI Taxonomy" id="1497396"/>
    <lineage>
        <taxon>Bacteria</taxon>
        <taxon>Bacillati</taxon>
        <taxon>Actinomycetota</taxon>
        <taxon>Actinomycetes</taxon>
        <taxon>Pseudonocardiales</taxon>
        <taxon>Pseudonocardiaceae</taxon>
        <taxon>Kibdelosporangium</taxon>
    </lineage>
</organism>
<accession>A0ABW3M4A3</accession>
<sequence>MTVLGLIAGALTTLSFLPQVVRTMRTRSARDLSWTWIVMMTAGITAWCVYGMLRVDVPVIVANGITFVLVMSLAVLKARHERVVSTAS</sequence>
<dbReference type="Pfam" id="PF04193">
    <property type="entry name" value="PQ-loop"/>
    <property type="match status" value="1"/>
</dbReference>
<reference evidence="7" key="1">
    <citation type="journal article" date="2019" name="Int. J. Syst. Evol. Microbiol.">
        <title>The Global Catalogue of Microorganisms (GCM) 10K type strain sequencing project: providing services to taxonomists for standard genome sequencing and annotation.</title>
        <authorList>
            <consortium name="The Broad Institute Genomics Platform"/>
            <consortium name="The Broad Institute Genome Sequencing Center for Infectious Disease"/>
            <person name="Wu L."/>
            <person name="Ma J."/>
        </authorList>
    </citation>
    <scope>NUCLEOTIDE SEQUENCE [LARGE SCALE GENOMIC DNA]</scope>
    <source>
        <strain evidence="7">JCM 31486</strain>
    </source>
</reference>
<comment type="subcellular location">
    <subcellularLocation>
        <location evidence="1">Membrane</location>
        <topology evidence="1">Multi-pass membrane protein</topology>
    </subcellularLocation>
</comment>
<dbReference type="InterPro" id="IPR006603">
    <property type="entry name" value="PQ-loop_rpt"/>
</dbReference>
<evidence type="ECO:0000313" key="6">
    <source>
        <dbReference type="EMBL" id="MFD1045441.1"/>
    </source>
</evidence>
<dbReference type="Proteomes" id="UP001597045">
    <property type="component" value="Unassembled WGS sequence"/>
</dbReference>
<keyword evidence="2 5" id="KW-0812">Transmembrane</keyword>
<keyword evidence="6" id="KW-0762">Sugar transport</keyword>
<keyword evidence="3 5" id="KW-1133">Transmembrane helix</keyword>
<keyword evidence="4 5" id="KW-0472">Membrane</keyword>
<proteinExistence type="predicted"/>
<gene>
    <name evidence="6" type="ORF">ACFQ1S_07490</name>
</gene>
<dbReference type="NCBIfam" id="NF037968">
    <property type="entry name" value="SemiSWEET_2"/>
    <property type="match status" value="1"/>
</dbReference>
<evidence type="ECO:0000256" key="4">
    <source>
        <dbReference type="ARBA" id="ARBA00023136"/>
    </source>
</evidence>
<comment type="caution">
    <text evidence="6">The sequence shown here is derived from an EMBL/GenBank/DDBJ whole genome shotgun (WGS) entry which is preliminary data.</text>
</comment>
<evidence type="ECO:0000313" key="7">
    <source>
        <dbReference type="Proteomes" id="UP001597045"/>
    </source>
</evidence>
<dbReference type="InterPro" id="IPR047662">
    <property type="entry name" value="SemiSWEET"/>
</dbReference>
<keyword evidence="6" id="KW-0813">Transport</keyword>
<keyword evidence="7" id="KW-1185">Reference proteome</keyword>
<name>A0ABW3M4A3_9PSEU</name>
<dbReference type="EMBL" id="JBHTIS010000301">
    <property type="protein sequence ID" value="MFD1045441.1"/>
    <property type="molecule type" value="Genomic_DNA"/>
</dbReference>
<evidence type="ECO:0000256" key="2">
    <source>
        <dbReference type="ARBA" id="ARBA00022692"/>
    </source>
</evidence>
<feature type="transmembrane region" description="Helical" evidence="5">
    <location>
        <begin position="60"/>
        <end position="78"/>
    </location>
</feature>